<keyword evidence="3" id="KW-0677">Repeat</keyword>
<evidence type="ECO:0000256" key="4">
    <source>
        <dbReference type="ARBA" id="ARBA00022837"/>
    </source>
</evidence>
<dbReference type="InterPro" id="IPR001751">
    <property type="entry name" value="S100/CaBP7/8-like_CS"/>
</dbReference>
<evidence type="ECO:0000256" key="1">
    <source>
        <dbReference type="ARBA" id="ARBA00007323"/>
    </source>
</evidence>
<dbReference type="OrthoDB" id="26525at2759"/>
<dbReference type="GO" id="GO:0005737">
    <property type="term" value="C:cytoplasm"/>
    <property type="evidence" value="ECO:0007669"/>
    <property type="project" value="TreeGrafter"/>
</dbReference>
<dbReference type="InterPro" id="IPR013787">
    <property type="entry name" value="S100_Ca-bd_sub"/>
</dbReference>
<dbReference type="GO" id="GO:0005509">
    <property type="term" value="F:calcium ion binding"/>
    <property type="evidence" value="ECO:0007669"/>
    <property type="project" value="InterPro"/>
</dbReference>
<dbReference type="RefSeq" id="XP_028284740.1">
    <property type="nucleotide sequence ID" value="XM_028428939.1"/>
</dbReference>
<evidence type="ECO:0000313" key="6">
    <source>
        <dbReference type="Proteomes" id="UP000515145"/>
    </source>
</evidence>
<reference evidence="7" key="1">
    <citation type="submission" date="2025-08" db="UniProtKB">
        <authorList>
            <consortium name="RefSeq"/>
        </authorList>
    </citation>
    <scope>IDENTIFICATION</scope>
</reference>
<dbReference type="InterPro" id="IPR011992">
    <property type="entry name" value="EF-hand-dom_pair"/>
</dbReference>
<comment type="similarity">
    <text evidence="1">Belongs to the S-100 family.</text>
</comment>
<dbReference type="SUPFAM" id="SSF47473">
    <property type="entry name" value="EF-hand"/>
    <property type="match status" value="1"/>
</dbReference>
<name>A0A6P7K5V4_9TELE</name>
<dbReference type="InterPro" id="IPR002048">
    <property type="entry name" value="EF_hand_dom"/>
</dbReference>
<accession>A0A6P7K5V4</accession>
<dbReference type="GO" id="GO:0048306">
    <property type="term" value="F:calcium-dependent protein binding"/>
    <property type="evidence" value="ECO:0007669"/>
    <property type="project" value="TreeGrafter"/>
</dbReference>
<dbReference type="InParanoid" id="A0A6P7K5V4"/>
<dbReference type="GeneID" id="114450670"/>
<dbReference type="Pfam" id="PF01023">
    <property type="entry name" value="S_100"/>
    <property type="match status" value="1"/>
</dbReference>
<dbReference type="CDD" id="cd00213">
    <property type="entry name" value="S-100"/>
    <property type="match status" value="1"/>
</dbReference>
<dbReference type="GO" id="GO:0043542">
    <property type="term" value="P:endothelial cell migration"/>
    <property type="evidence" value="ECO:0007669"/>
    <property type="project" value="TreeGrafter"/>
</dbReference>
<dbReference type="InterPro" id="IPR034325">
    <property type="entry name" value="S-100_dom"/>
</dbReference>
<evidence type="ECO:0000259" key="5">
    <source>
        <dbReference type="PROSITE" id="PS50222"/>
    </source>
</evidence>
<feature type="domain" description="EF-hand" evidence="5">
    <location>
        <begin position="49"/>
        <end position="84"/>
    </location>
</feature>
<proteinExistence type="inferred from homology"/>
<dbReference type="PROSITE" id="PS00303">
    <property type="entry name" value="S100_CABP"/>
    <property type="match status" value="1"/>
</dbReference>
<dbReference type="SMART" id="SM01394">
    <property type="entry name" value="S_100"/>
    <property type="match status" value="1"/>
</dbReference>
<dbReference type="PANTHER" id="PTHR11639:SF134">
    <property type="entry name" value="PROTEIN S100-A1-RELATED"/>
    <property type="match status" value="1"/>
</dbReference>
<keyword evidence="4" id="KW-0106">Calcium</keyword>
<dbReference type="GO" id="GO:0046914">
    <property type="term" value="F:transition metal ion binding"/>
    <property type="evidence" value="ECO:0007669"/>
    <property type="project" value="InterPro"/>
</dbReference>
<dbReference type="Proteomes" id="UP000515145">
    <property type="component" value="Chromosome 18"/>
</dbReference>
<protein>
    <submittedName>
        <fullName evidence="7">Protein S100-P-like</fullName>
    </submittedName>
</protein>
<dbReference type="AlphaFoldDB" id="A0A6P7K5V4"/>
<gene>
    <name evidence="7" type="primary">LOC114450670</name>
</gene>
<evidence type="ECO:0000256" key="2">
    <source>
        <dbReference type="ARBA" id="ARBA00022723"/>
    </source>
</evidence>
<dbReference type="GO" id="GO:0070062">
    <property type="term" value="C:extracellular exosome"/>
    <property type="evidence" value="ECO:0007669"/>
    <property type="project" value="TreeGrafter"/>
</dbReference>
<organism evidence="6 7">
    <name type="scientific">Parambassis ranga</name>
    <name type="common">Indian glassy fish</name>
    <dbReference type="NCBI Taxonomy" id="210632"/>
    <lineage>
        <taxon>Eukaryota</taxon>
        <taxon>Metazoa</taxon>
        <taxon>Chordata</taxon>
        <taxon>Craniata</taxon>
        <taxon>Vertebrata</taxon>
        <taxon>Euteleostomi</taxon>
        <taxon>Actinopterygii</taxon>
        <taxon>Neopterygii</taxon>
        <taxon>Teleostei</taxon>
        <taxon>Neoteleostei</taxon>
        <taxon>Acanthomorphata</taxon>
        <taxon>Ovalentaria</taxon>
        <taxon>Ambassidae</taxon>
        <taxon>Parambassis</taxon>
    </lineage>
</organism>
<dbReference type="PROSITE" id="PS50222">
    <property type="entry name" value="EF_HAND_2"/>
    <property type="match status" value="1"/>
</dbReference>
<keyword evidence="2" id="KW-0479">Metal-binding</keyword>
<evidence type="ECO:0000313" key="7">
    <source>
        <dbReference type="RefSeq" id="XP_028284740.1"/>
    </source>
</evidence>
<dbReference type="PANTHER" id="PTHR11639">
    <property type="entry name" value="S100 CALCIUM-BINDING PROTEIN"/>
    <property type="match status" value="1"/>
</dbReference>
<sequence length="90" mass="10235">MSQLQHAMIILSKTFNDYAGKEGKKDMLNKGEVKTLLEKELPSLLQEAKNPGEVDKFMESLDLDGDSEVNFTEFIILVARVACIIHFYKK</sequence>
<keyword evidence="6" id="KW-1185">Reference proteome</keyword>
<dbReference type="Gene3D" id="1.10.238.10">
    <property type="entry name" value="EF-hand"/>
    <property type="match status" value="1"/>
</dbReference>
<evidence type="ECO:0000256" key="3">
    <source>
        <dbReference type="ARBA" id="ARBA00022737"/>
    </source>
</evidence>